<evidence type="ECO:0000313" key="5">
    <source>
        <dbReference type="EMBL" id="TSJ43129.1"/>
    </source>
</evidence>
<dbReference type="InterPro" id="IPR051317">
    <property type="entry name" value="Gfo/Idh/MocA_oxidoreduct"/>
</dbReference>
<keyword evidence="2" id="KW-0560">Oxidoreductase</keyword>
<dbReference type="Gene3D" id="3.30.360.10">
    <property type="entry name" value="Dihydrodipicolinate Reductase, domain 2"/>
    <property type="match status" value="1"/>
</dbReference>
<dbReference type="InterPro" id="IPR055170">
    <property type="entry name" value="GFO_IDH_MocA-like_dom"/>
</dbReference>
<evidence type="ECO:0000313" key="6">
    <source>
        <dbReference type="Proteomes" id="UP000318733"/>
    </source>
</evidence>
<dbReference type="Proteomes" id="UP000318733">
    <property type="component" value="Unassembled WGS sequence"/>
</dbReference>
<organism evidence="5 6">
    <name type="scientific">Mucilaginibacter corticis</name>
    <dbReference type="NCBI Taxonomy" id="2597670"/>
    <lineage>
        <taxon>Bacteria</taxon>
        <taxon>Pseudomonadati</taxon>
        <taxon>Bacteroidota</taxon>
        <taxon>Sphingobacteriia</taxon>
        <taxon>Sphingobacteriales</taxon>
        <taxon>Sphingobacteriaceae</taxon>
        <taxon>Mucilaginibacter</taxon>
    </lineage>
</organism>
<dbReference type="SUPFAM" id="SSF55347">
    <property type="entry name" value="Glyceraldehyde-3-phosphate dehydrogenase-like, C-terminal domain"/>
    <property type="match status" value="1"/>
</dbReference>
<keyword evidence="6" id="KW-1185">Reference proteome</keyword>
<dbReference type="Pfam" id="PF01408">
    <property type="entry name" value="GFO_IDH_MocA"/>
    <property type="match status" value="1"/>
</dbReference>
<reference evidence="5 6" key="1">
    <citation type="submission" date="2019-07" db="EMBL/GenBank/DDBJ databases">
        <authorList>
            <person name="Huq M.A."/>
        </authorList>
    </citation>
    <scope>NUCLEOTIDE SEQUENCE [LARGE SCALE GENOMIC DNA]</scope>
    <source>
        <strain evidence="5 6">MAH-19</strain>
    </source>
</reference>
<accession>A0A556MTK8</accession>
<dbReference type="GO" id="GO:0000166">
    <property type="term" value="F:nucleotide binding"/>
    <property type="evidence" value="ECO:0007669"/>
    <property type="project" value="InterPro"/>
</dbReference>
<proteinExistence type="inferred from homology"/>
<gene>
    <name evidence="5" type="ORF">FO440_02765</name>
</gene>
<comment type="caution">
    <text evidence="5">The sequence shown here is derived from an EMBL/GenBank/DDBJ whole genome shotgun (WGS) entry which is preliminary data.</text>
</comment>
<dbReference type="EMBL" id="VLPK01000001">
    <property type="protein sequence ID" value="TSJ43129.1"/>
    <property type="molecule type" value="Genomic_DNA"/>
</dbReference>
<feature type="domain" description="GFO/IDH/MocA-like oxidoreductase" evidence="4">
    <location>
        <begin position="130"/>
        <end position="250"/>
    </location>
</feature>
<comment type="similarity">
    <text evidence="1">Belongs to the Gfo/Idh/MocA family.</text>
</comment>
<protein>
    <submittedName>
        <fullName evidence="5">Oxidoreductase</fullName>
    </submittedName>
</protein>
<dbReference type="InterPro" id="IPR036291">
    <property type="entry name" value="NAD(P)-bd_dom_sf"/>
</dbReference>
<dbReference type="InterPro" id="IPR000683">
    <property type="entry name" value="Gfo/Idh/MocA-like_OxRdtase_N"/>
</dbReference>
<dbReference type="SUPFAM" id="SSF51735">
    <property type="entry name" value="NAD(P)-binding Rossmann-fold domains"/>
    <property type="match status" value="1"/>
</dbReference>
<dbReference type="OrthoDB" id="9815825at2"/>
<dbReference type="PANTHER" id="PTHR43708">
    <property type="entry name" value="CONSERVED EXPRESSED OXIDOREDUCTASE (EUROFUNG)"/>
    <property type="match status" value="1"/>
</dbReference>
<dbReference type="RefSeq" id="WP_144246694.1">
    <property type="nucleotide sequence ID" value="NZ_VLPK01000001.1"/>
</dbReference>
<evidence type="ECO:0000259" key="4">
    <source>
        <dbReference type="Pfam" id="PF22725"/>
    </source>
</evidence>
<dbReference type="GO" id="GO:0016491">
    <property type="term" value="F:oxidoreductase activity"/>
    <property type="evidence" value="ECO:0007669"/>
    <property type="project" value="UniProtKB-KW"/>
</dbReference>
<dbReference type="PANTHER" id="PTHR43708:SF5">
    <property type="entry name" value="CONSERVED EXPRESSED OXIDOREDUCTASE (EUROFUNG)-RELATED"/>
    <property type="match status" value="1"/>
</dbReference>
<dbReference type="Pfam" id="PF22725">
    <property type="entry name" value="GFO_IDH_MocA_C3"/>
    <property type="match status" value="1"/>
</dbReference>
<sequence>MSAPIVTGLLAYGMSGRVFHAPFLSTNSQFKLKAVVERNQKKMVAHYPDIVSYDSVDEILNDNEIELIIVNTPNFTHFDFAKQALNAGKHVLIEKPAAGNVAEIKELFDLARKVGRHVFCYQNRRWDSDFLSVKEVIESGRLGKLTEVSFRYDRYKPQLNVKPFKETKETPINGIVYELGPHLIDQAIHLFGRPLSFDKLTTIQRDNSVVPDYVNFRLTYPEGLIVYLTSGLLIADPLPAFTVNGYVGTYTKYRCDVQEAQLIDGVLPTDEAYGIEPAGMEGKLVTVGADGTKSIEFIPSVKGAYADLFYAVYHSIRKNALYPITEEHMAWQMELLEA</sequence>
<dbReference type="Gene3D" id="3.40.50.720">
    <property type="entry name" value="NAD(P)-binding Rossmann-like Domain"/>
    <property type="match status" value="1"/>
</dbReference>
<feature type="domain" description="Gfo/Idh/MocA-like oxidoreductase N-terminal" evidence="3">
    <location>
        <begin position="12"/>
        <end position="119"/>
    </location>
</feature>
<evidence type="ECO:0000256" key="2">
    <source>
        <dbReference type="ARBA" id="ARBA00023002"/>
    </source>
</evidence>
<evidence type="ECO:0000256" key="1">
    <source>
        <dbReference type="ARBA" id="ARBA00010928"/>
    </source>
</evidence>
<evidence type="ECO:0000259" key="3">
    <source>
        <dbReference type="Pfam" id="PF01408"/>
    </source>
</evidence>
<dbReference type="AlphaFoldDB" id="A0A556MTK8"/>
<name>A0A556MTK8_9SPHI</name>